<feature type="transmembrane region" description="Helical" evidence="7">
    <location>
        <begin position="138"/>
        <end position="157"/>
    </location>
</feature>
<accession>A0A4R6G691</accession>
<keyword evidence="4 7" id="KW-1133">Transmembrane helix</keyword>
<name>A0A4R6G691_9BURK</name>
<evidence type="ECO:0000256" key="2">
    <source>
        <dbReference type="ARBA" id="ARBA00010581"/>
    </source>
</evidence>
<keyword evidence="3 6" id="KW-0812">Transmembrane</keyword>
<dbReference type="GO" id="GO:0005886">
    <property type="term" value="C:plasma membrane"/>
    <property type="evidence" value="ECO:0007669"/>
    <property type="project" value="UniProtKB-SubCell"/>
</dbReference>
<comment type="subcellular location">
    <subcellularLocation>
        <location evidence="6">Cell membrane</location>
        <topology evidence="6">Multi-pass membrane protein</topology>
    </subcellularLocation>
    <subcellularLocation>
        <location evidence="1">Membrane</location>
        <topology evidence="1">Multi-pass membrane protein</topology>
    </subcellularLocation>
</comment>
<feature type="domain" description="Heme-copper oxidase subunit III family profile" evidence="8">
    <location>
        <begin position="1"/>
        <end position="206"/>
    </location>
</feature>
<dbReference type="GO" id="GO:0004129">
    <property type="term" value="F:cytochrome-c oxidase activity"/>
    <property type="evidence" value="ECO:0007669"/>
    <property type="project" value="InterPro"/>
</dbReference>
<dbReference type="OrthoDB" id="9808200at2"/>
<evidence type="ECO:0000256" key="1">
    <source>
        <dbReference type="ARBA" id="ARBA00004141"/>
    </source>
</evidence>
<evidence type="ECO:0000256" key="7">
    <source>
        <dbReference type="SAM" id="Phobius"/>
    </source>
</evidence>
<dbReference type="InterPro" id="IPR013833">
    <property type="entry name" value="Cyt_c_oxidase_su3_a-hlx"/>
</dbReference>
<dbReference type="PANTHER" id="PTHR11403:SF10">
    <property type="entry name" value="CYTOCHROME C OXIDASE"/>
    <property type="match status" value="1"/>
</dbReference>
<comment type="similarity">
    <text evidence="2 6">Belongs to the cytochrome c oxidase subunit 3 family.</text>
</comment>
<evidence type="ECO:0000256" key="5">
    <source>
        <dbReference type="ARBA" id="ARBA00023136"/>
    </source>
</evidence>
<evidence type="ECO:0000256" key="3">
    <source>
        <dbReference type="ARBA" id="ARBA00022692"/>
    </source>
</evidence>
<dbReference type="InterPro" id="IPR000298">
    <property type="entry name" value="Cyt_c_oxidase-like_su3"/>
</dbReference>
<dbReference type="AlphaFoldDB" id="A0A4R6G691"/>
<dbReference type="SUPFAM" id="SSF81452">
    <property type="entry name" value="Cytochrome c oxidase subunit III-like"/>
    <property type="match status" value="1"/>
</dbReference>
<dbReference type="Gene3D" id="1.20.120.80">
    <property type="entry name" value="Cytochrome c oxidase, subunit III, four-helix bundle"/>
    <property type="match status" value="1"/>
</dbReference>
<protein>
    <submittedName>
        <fullName evidence="9">Cytochrome c oxidase subunit 3</fullName>
    </submittedName>
</protein>
<reference evidence="9 10" key="1">
    <citation type="submission" date="2019-03" db="EMBL/GenBank/DDBJ databases">
        <title>Genomic Encyclopedia of Type Strains, Phase IV (KMG-IV): sequencing the most valuable type-strain genomes for metagenomic binning, comparative biology and taxonomic classification.</title>
        <authorList>
            <person name="Goeker M."/>
        </authorList>
    </citation>
    <scope>NUCLEOTIDE SEQUENCE [LARGE SCALE GENOMIC DNA]</scope>
    <source>
        <strain evidence="9 10">DSM 18555</strain>
    </source>
</reference>
<keyword evidence="5 7" id="KW-0472">Membrane</keyword>
<sequence>MNTCILLKTDNAHSSGASTAWRDLEPVALGTALWIFMGVASSLFALFIASYAMRMDANDWHPLAMPWQLWLSTLLLISGSVTLQLASRSARSADWRRTRALLLMGGIAALAFICIQLWAWQALLAAQVRPAGNPAGSFFYLLTAMHGLHVAGGLLAWGRTARRAWSAEADAASSRIAWSISLCARYWHFLLVVWLLLFATLGWLTPEVVRFICGPR</sequence>
<feature type="transmembrane region" description="Helical" evidence="7">
    <location>
        <begin position="186"/>
        <end position="204"/>
    </location>
</feature>
<dbReference type="InterPro" id="IPR024791">
    <property type="entry name" value="Cyt_c/ubiquinol_Oxase_su3"/>
</dbReference>
<organism evidence="9 10">
    <name type="scientific">Herminiimonas fonticola</name>
    <dbReference type="NCBI Taxonomy" id="303380"/>
    <lineage>
        <taxon>Bacteria</taxon>
        <taxon>Pseudomonadati</taxon>
        <taxon>Pseudomonadota</taxon>
        <taxon>Betaproteobacteria</taxon>
        <taxon>Burkholderiales</taxon>
        <taxon>Oxalobacteraceae</taxon>
        <taxon>Herminiimonas</taxon>
    </lineage>
</organism>
<evidence type="ECO:0000256" key="4">
    <source>
        <dbReference type="ARBA" id="ARBA00022989"/>
    </source>
</evidence>
<dbReference type="Pfam" id="PF00510">
    <property type="entry name" value="COX3"/>
    <property type="match status" value="1"/>
</dbReference>
<dbReference type="PROSITE" id="PS50253">
    <property type="entry name" value="COX3"/>
    <property type="match status" value="1"/>
</dbReference>
<dbReference type="PANTHER" id="PTHR11403">
    <property type="entry name" value="CYTOCHROME C OXIDASE SUBUNIT III"/>
    <property type="match status" value="1"/>
</dbReference>
<feature type="transmembrane region" description="Helical" evidence="7">
    <location>
        <begin position="32"/>
        <end position="53"/>
    </location>
</feature>
<keyword evidence="10" id="KW-1185">Reference proteome</keyword>
<evidence type="ECO:0000313" key="9">
    <source>
        <dbReference type="EMBL" id="TDN90006.1"/>
    </source>
</evidence>
<feature type="transmembrane region" description="Helical" evidence="7">
    <location>
        <begin position="65"/>
        <end position="86"/>
    </location>
</feature>
<dbReference type="RefSeq" id="WP_112992077.1">
    <property type="nucleotide sequence ID" value="NZ_PTLZ01000002.1"/>
</dbReference>
<comment type="caution">
    <text evidence="9">The sequence shown here is derived from an EMBL/GenBank/DDBJ whole genome shotgun (WGS) entry which is preliminary data.</text>
</comment>
<proteinExistence type="inferred from homology"/>
<evidence type="ECO:0000259" key="8">
    <source>
        <dbReference type="PROSITE" id="PS50253"/>
    </source>
</evidence>
<dbReference type="InterPro" id="IPR035973">
    <property type="entry name" value="Cyt_c_oxidase_su3-like_sf"/>
</dbReference>
<dbReference type="Proteomes" id="UP000294737">
    <property type="component" value="Unassembled WGS sequence"/>
</dbReference>
<dbReference type="EMBL" id="SNWF01000005">
    <property type="protein sequence ID" value="TDN90006.1"/>
    <property type="molecule type" value="Genomic_DNA"/>
</dbReference>
<gene>
    <name evidence="9" type="ORF">EV677_2076</name>
</gene>
<feature type="transmembrane region" description="Helical" evidence="7">
    <location>
        <begin position="98"/>
        <end position="118"/>
    </location>
</feature>
<evidence type="ECO:0000256" key="6">
    <source>
        <dbReference type="RuleBase" id="RU003376"/>
    </source>
</evidence>
<dbReference type="GO" id="GO:0019646">
    <property type="term" value="P:aerobic electron transport chain"/>
    <property type="evidence" value="ECO:0007669"/>
    <property type="project" value="InterPro"/>
</dbReference>
<evidence type="ECO:0000313" key="10">
    <source>
        <dbReference type="Proteomes" id="UP000294737"/>
    </source>
</evidence>